<evidence type="ECO:0000259" key="5">
    <source>
        <dbReference type="PROSITE" id="PS50893"/>
    </source>
</evidence>
<evidence type="ECO:0000256" key="3">
    <source>
        <dbReference type="ARBA" id="ARBA00022840"/>
    </source>
</evidence>
<feature type="domain" description="ABC transporter" evidence="5">
    <location>
        <begin position="4"/>
        <end position="232"/>
    </location>
</feature>
<evidence type="ECO:0000256" key="1">
    <source>
        <dbReference type="ARBA" id="ARBA00022448"/>
    </source>
</evidence>
<dbReference type="SMART" id="SM00382">
    <property type="entry name" value="AAA"/>
    <property type="match status" value="1"/>
</dbReference>
<dbReference type="GO" id="GO:0005524">
    <property type="term" value="F:ATP binding"/>
    <property type="evidence" value="ECO:0007669"/>
    <property type="project" value="UniProtKB-KW"/>
</dbReference>
<protein>
    <submittedName>
        <fullName evidence="6">ABC transporter ATP-binding protein</fullName>
    </submittedName>
</protein>
<keyword evidence="7" id="KW-1185">Reference proteome</keyword>
<dbReference type="CDD" id="cd03230">
    <property type="entry name" value="ABC_DR_subfamily_A"/>
    <property type="match status" value="1"/>
</dbReference>
<evidence type="ECO:0000256" key="4">
    <source>
        <dbReference type="SAM" id="MobiDB-lite"/>
    </source>
</evidence>
<sequence length="262" mass="28592">MPAIETMDLTKRYGDVTALSSLSLSVPEGELFGLLGPNGSGKTTTIEILTGQLDPTEGTASVLGHDPAGDPLAVREAVGILPEREDPPSFLTPREYLQFVGDVRGLSGVDDRIAEWADRLGFVDTLDTISTDLSEGERQRVMLAQTFVHEPDLVFIDEPLVNLDPIMQAEVKDHMRDYCERGNTLFLSTHFLEVAEELCTSVGIVRDGDLVAERDPRDLDPDEQLLDYFRQEVEPEGNETGPENGAVAGPAATPAETDERDP</sequence>
<keyword evidence="2" id="KW-0547">Nucleotide-binding</keyword>
<dbReference type="EMBL" id="CP065856">
    <property type="protein sequence ID" value="QPV62747.1"/>
    <property type="molecule type" value="Genomic_DNA"/>
</dbReference>
<evidence type="ECO:0000313" key="6">
    <source>
        <dbReference type="EMBL" id="QPV62747.1"/>
    </source>
</evidence>
<dbReference type="PANTHER" id="PTHR42939:SF1">
    <property type="entry name" value="ABC TRANSPORTER ATP-BINDING PROTEIN ALBC-RELATED"/>
    <property type="match status" value="1"/>
</dbReference>
<dbReference type="InterPro" id="IPR003593">
    <property type="entry name" value="AAA+_ATPase"/>
</dbReference>
<gene>
    <name evidence="6" type="ORF">I7X12_18795</name>
</gene>
<dbReference type="InterPro" id="IPR051782">
    <property type="entry name" value="ABC_Transporter_VariousFunc"/>
</dbReference>
<dbReference type="InterPro" id="IPR027417">
    <property type="entry name" value="P-loop_NTPase"/>
</dbReference>
<dbReference type="Proteomes" id="UP000595001">
    <property type="component" value="Chromosome"/>
</dbReference>
<dbReference type="RefSeq" id="WP_198061545.1">
    <property type="nucleotide sequence ID" value="NZ_CP065856.1"/>
</dbReference>
<dbReference type="SUPFAM" id="SSF52540">
    <property type="entry name" value="P-loop containing nucleoside triphosphate hydrolases"/>
    <property type="match status" value="1"/>
</dbReference>
<keyword evidence="1" id="KW-0813">Transport</keyword>
<dbReference type="KEGG" id="hlt:I7X12_18795"/>
<dbReference type="AlphaFoldDB" id="A0A7T3FY61"/>
<proteinExistence type="predicted"/>
<feature type="region of interest" description="Disordered" evidence="4">
    <location>
        <begin position="228"/>
        <end position="262"/>
    </location>
</feature>
<accession>A0A7T3FY61</accession>
<dbReference type="InterPro" id="IPR003439">
    <property type="entry name" value="ABC_transporter-like_ATP-bd"/>
</dbReference>
<dbReference type="PANTHER" id="PTHR42939">
    <property type="entry name" value="ABC TRANSPORTER ATP-BINDING PROTEIN ALBC-RELATED"/>
    <property type="match status" value="1"/>
</dbReference>
<dbReference type="GO" id="GO:0016887">
    <property type="term" value="F:ATP hydrolysis activity"/>
    <property type="evidence" value="ECO:0007669"/>
    <property type="project" value="InterPro"/>
</dbReference>
<dbReference type="Gene3D" id="3.40.50.300">
    <property type="entry name" value="P-loop containing nucleotide triphosphate hydrolases"/>
    <property type="match status" value="1"/>
</dbReference>
<evidence type="ECO:0000313" key="7">
    <source>
        <dbReference type="Proteomes" id="UP000595001"/>
    </source>
</evidence>
<name>A0A7T3FY61_9EURY</name>
<organism evidence="6 7">
    <name type="scientific">Halosimplex litoreum</name>
    <dbReference type="NCBI Taxonomy" id="1198301"/>
    <lineage>
        <taxon>Archaea</taxon>
        <taxon>Methanobacteriati</taxon>
        <taxon>Methanobacteriota</taxon>
        <taxon>Stenosarchaea group</taxon>
        <taxon>Halobacteria</taxon>
        <taxon>Halobacteriales</taxon>
        <taxon>Haloarculaceae</taxon>
        <taxon>Halosimplex</taxon>
    </lineage>
</organism>
<dbReference type="OrthoDB" id="87732at2157"/>
<keyword evidence="3 6" id="KW-0067">ATP-binding</keyword>
<dbReference type="PROSITE" id="PS50893">
    <property type="entry name" value="ABC_TRANSPORTER_2"/>
    <property type="match status" value="1"/>
</dbReference>
<dbReference type="Pfam" id="PF00005">
    <property type="entry name" value="ABC_tran"/>
    <property type="match status" value="1"/>
</dbReference>
<evidence type="ECO:0000256" key="2">
    <source>
        <dbReference type="ARBA" id="ARBA00022741"/>
    </source>
</evidence>
<reference evidence="6 7" key="1">
    <citation type="submission" date="2020-12" db="EMBL/GenBank/DDBJ databases">
        <title>Halosimplex halophilum sp. nov. and Halosimplex salinum sp. nov., two new members of the genus Halosimplex.</title>
        <authorList>
            <person name="Cui H.L."/>
        </authorList>
    </citation>
    <scope>NUCLEOTIDE SEQUENCE [LARGE SCALE GENOMIC DNA]</scope>
    <source>
        <strain evidence="6 7">YGH94</strain>
    </source>
</reference>
<dbReference type="GeneID" id="60590586"/>